<keyword evidence="7" id="KW-0406">Ion transport</keyword>
<keyword evidence="2" id="KW-0813">Transport</keyword>
<feature type="transmembrane region" description="Helical" evidence="10">
    <location>
        <begin position="285"/>
        <end position="305"/>
    </location>
</feature>
<evidence type="ECO:0000256" key="8">
    <source>
        <dbReference type="ARBA" id="ARBA00023136"/>
    </source>
</evidence>
<feature type="transmembrane region" description="Helical" evidence="10">
    <location>
        <begin position="58"/>
        <end position="78"/>
    </location>
</feature>
<feature type="transmembrane region" description="Helical" evidence="10">
    <location>
        <begin position="358"/>
        <end position="377"/>
    </location>
</feature>
<evidence type="ECO:0000256" key="6">
    <source>
        <dbReference type="ARBA" id="ARBA00022989"/>
    </source>
</evidence>
<dbReference type="GO" id="GO:0006811">
    <property type="term" value="P:monoatomic ion transport"/>
    <property type="evidence" value="ECO:0007669"/>
    <property type="project" value="UniProtKB-KW"/>
</dbReference>
<dbReference type="GO" id="GO:0015297">
    <property type="term" value="F:antiporter activity"/>
    <property type="evidence" value="ECO:0007669"/>
    <property type="project" value="UniProtKB-KW"/>
</dbReference>
<protein>
    <recommendedName>
        <fullName evidence="9">Multidrug-efflux transporter</fullName>
    </recommendedName>
</protein>
<name>A0A0S2ZNY8_9FUSO</name>
<dbReference type="AlphaFoldDB" id="A0A0S2ZNY8"/>
<evidence type="ECO:0000256" key="7">
    <source>
        <dbReference type="ARBA" id="ARBA00023065"/>
    </source>
</evidence>
<dbReference type="InterPro" id="IPR002528">
    <property type="entry name" value="MATE_fam"/>
</dbReference>
<evidence type="ECO:0000256" key="3">
    <source>
        <dbReference type="ARBA" id="ARBA00022449"/>
    </source>
</evidence>
<dbReference type="PIRSF" id="PIRSF006603">
    <property type="entry name" value="DinF"/>
    <property type="match status" value="1"/>
</dbReference>
<feature type="transmembrane region" description="Helical" evidence="10">
    <location>
        <begin position="389"/>
        <end position="409"/>
    </location>
</feature>
<reference evidence="11 12" key="1">
    <citation type="submission" date="2015-11" db="EMBL/GenBank/DDBJ databases">
        <authorList>
            <person name="Zhang Y."/>
            <person name="Guo Z."/>
        </authorList>
    </citation>
    <scope>NUCLEOTIDE SEQUENCE [LARGE SCALE GENOMIC DNA]</scope>
    <source>
        <strain evidence="11 12">ChDC F174</strain>
    </source>
</reference>
<keyword evidence="5 10" id="KW-0812">Transmembrane</keyword>
<feature type="transmembrane region" description="Helical" evidence="10">
    <location>
        <begin position="170"/>
        <end position="189"/>
    </location>
</feature>
<feature type="transmembrane region" description="Helical" evidence="10">
    <location>
        <begin position="98"/>
        <end position="116"/>
    </location>
</feature>
<dbReference type="Pfam" id="PF01554">
    <property type="entry name" value="MatE"/>
    <property type="match status" value="2"/>
</dbReference>
<dbReference type="PANTHER" id="PTHR43298:SF2">
    <property type="entry name" value="FMN_FAD EXPORTER YEEO-RELATED"/>
    <property type="match status" value="1"/>
</dbReference>
<dbReference type="InterPro" id="IPR050222">
    <property type="entry name" value="MATE_MdtK"/>
</dbReference>
<dbReference type="RefSeq" id="WP_005917080.1">
    <property type="nucleotide sequence ID" value="NZ_ATKF01000036.1"/>
</dbReference>
<evidence type="ECO:0000256" key="1">
    <source>
        <dbReference type="ARBA" id="ARBA00004651"/>
    </source>
</evidence>
<sequence length="448" mass="49404">MNIKEFLFEDKELIKKIFKIAIPSLFDLLAQTLISTSDMMMVSSIGASAISSVGVGSAAFNAIIPALIAVAIGTTAILSRAYGAKNKEEGQKALMQSYFIAIPIGIILMLLFFFFARPIIEIVGNAKDLNLEDAIIYQKTTAVGFVFLSIGITTFYAFRALGKNKIPMIGNTMVLIVNVIFNYLFIYVFKWGVFGAALATSIARGSVVIMCIYLIFINKRQWLSLNIKKMKFDYFTTKRIIKVGIPAAIEQLSLRFGMLIFEIMVISLGNLNYAAHKIALTAESFSFNLGFAVSLAATALVGQELGKNSPKNALKNGYLCTLIGLMIMSTMGLLFFIAPNLLISLFTDDPQVISLSTMALRLVSICQPFLAISMILSGALRGAGATRSVLFITFFGIFLIRIPTTYVFLNVFNMGLAGAWIVMTIDLIFRSSLCFYTFKRGKWKYLQV</sequence>
<dbReference type="GO" id="GO:0042910">
    <property type="term" value="F:xenobiotic transmembrane transporter activity"/>
    <property type="evidence" value="ECO:0007669"/>
    <property type="project" value="InterPro"/>
</dbReference>
<proteinExistence type="predicted"/>
<feature type="transmembrane region" description="Helical" evidence="10">
    <location>
        <begin position="317"/>
        <end position="338"/>
    </location>
</feature>
<comment type="subcellular location">
    <subcellularLocation>
        <location evidence="1">Cell membrane</location>
        <topology evidence="1">Multi-pass membrane protein</topology>
    </subcellularLocation>
</comment>
<dbReference type="KEGG" id="fhw:RN87_08735"/>
<dbReference type="InterPro" id="IPR048279">
    <property type="entry name" value="MdtK-like"/>
</dbReference>
<dbReference type="Proteomes" id="UP000063275">
    <property type="component" value="Chromosome"/>
</dbReference>
<evidence type="ECO:0000256" key="9">
    <source>
        <dbReference type="ARBA" id="ARBA00031636"/>
    </source>
</evidence>
<evidence type="ECO:0000313" key="11">
    <source>
        <dbReference type="EMBL" id="ALQ40611.1"/>
    </source>
</evidence>
<keyword evidence="4" id="KW-1003">Cell membrane</keyword>
<feature type="transmembrane region" description="Helical" evidence="10">
    <location>
        <begin position="252"/>
        <end position="273"/>
    </location>
</feature>
<evidence type="ECO:0000256" key="4">
    <source>
        <dbReference type="ARBA" id="ARBA00022475"/>
    </source>
</evidence>
<feature type="transmembrane region" description="Helical" evidence="10">
    <location>
        <begin position="20"/>
        <end position="46"/>
    </location>
</feature>
<evidence type="ECO:0000313" key="12">
    <source>
        <dbReference type="Proteomes" id="UP000063275"/>
    </source>
</evidence>
<dbReference type="GO" id="GO:0005886">
    <property type="term" value="C:plasma membrane"/>
    <property type="evidence" value="ECO:0007669"/>
    <property type="project" value="UniProtKB-SubCell"/>
</dbReference>
<evidence type="ECO:0000256" key="5">
    <source>
        <dbReference type="ARBA" id="ARBA00022692"/>
    </source>
</evidence>
<dbReference type="NCBIfam" id="TIGR00797">
    <property type="entry name" value="matE"/>
    <property type="match status" value="1"/>
</dbReference>
<feature type="transmembrane region" description="Helical" evidence="10">
    <location>
        <begin position="136"/>
        <end position="158"/>
    </location>
</feature>
<evidence type="ECO:0000256" key="10">
    <source>
        <dbReference type="SAM" id="Phobius"/>
    </source>
</evidence>
<feature type="transmembrane region" description="Helical" evidence="10">
    <location>
        <begin position="415"/>
        <end position="438"/>
    </location>
</feature>
<keyword evidence="6 10" id="KW-1133">Transmembrane helix</keyword>
<evidence type="ECO:0000256" key="2">
    <source>
        <dbReference type="ARBA" id="ARBA00022448"/>
    </source>
</evidence>
<dbReference type="CDD" id="cd13137">
    <property type="entry name" value="MATE_NorM_like"/>
    <property type="match status" value="1"/>
</dbReference>
<feature type="transmembrane region" description="Helical" evidence="10">
    <location>
        <begin position="195"/>
        <end position="216"/>
    </location>
</feature>
<gene>
    <name evidence="11" type="ORF">RN87_08735</name>
</gene>
<keyword evidence="3" id="KW-0050">Antiport</keyword>
<dbReference type="OrthoDB" id="62420at2"/>
<dbReference type="EMBL" id="CP013331">
    <property type="protein sequence ID" value="ALQ40611.1"/>
    <property type="molecule type" value="Genomic_DNA"/>
</dbReference>
<accession>A0A0S2ZNY8</accession>
<dbReference type="PANTHER" id="PTHR43298">
    <property type="entry name" value="MULTIDRUG RESISTANCE PROTEIN NORM-RELATED"/>
    <property type="match status" value="1"/>
</dbReference>
<keyword evidence="8 10" id="KW-0472">Membrane</keyword>
<organism evidence="11">
    <name type="scientific">Fusobacterium hwasookii ChDC F174</name>
    <dbReference type="NCBI Taxonomy" id="1307442"/>
    <lineage>
        <taxon>Bacteria</taxon>
        <taxon>Fusobacteriati</taxon>
        <taxon>Fusobacteriota</taxon>
        <taxon>Fusobacteriia</taxon>
        <taxon>Fusobacteriales</taxon>
        <taxon>Fusobacteriaceae</taxon>
        <taxon>Fusobacterium</taxon>
    </lineage>
</organism>